<sequence length="121" mass="13393">MTQAYPPEDGKGLSMRNLTHLIYGLFALGLLSAGFFGIATIAAVVLAYLKRSDAAGTVYARHFDWVIKTFWWGLLWVVLSALATFIFIGWITGLIALVWIVYRIIKGWLALASGQPPVAEY</sequence>
<feature type="transmembrane region" description="Helical" evidence="1">
    <location>
        <begin position="21"/>
        <end position="49"/>
    </location>
</feature>
<dbReference type="RefSeq" id="WP_073110100.1">
    <property type="nucleotide sequence ID" value="NZ_FQXE01000026.1"/>
</dbReference>
<evidence type="ECO:0000256" key="1">
    <source>
        <dbReference type="SAM" id="Phobius"/>
    </source>
</evidence>
<dbReference type="EMBL" id="FQXE01000026">
    <property type="protein sequence ID" value="SHI47590.1"/>
    <property type="molecule type" value="Genomic_DNA"/>
</dbReference>
<dbReference type="STRING" id="658167.SAMN04488135_1262"/>
<evidence type="ECO:0000313" key="3">
    <source>
        <dbReference type="Proteomes" id="UP000184226"/>
    </source>
</evidence>
<evidence type="ECO:0000313" key="2">
    <source>
        <dbReference type="EMBL" id="SHI47590.1"/>
    </source>
</evidence>
<keyword evidence="3" id="KW-1185">Reference proteome</keyword>
<gene>
    <name evidence="2" type="ORF">SAMN04488135_1262</name>
</gene>
<organism evidence="2 3">
    <name type="scientific">Pollutimonas bauzanensis</name>
    <dbReference type="NCBI Taxonomy" id="658167"/>
    <lineage>
        <taxon>Bacteria</taxon>
        <taxon>Pseudomonadati</taxon>
        <taxon>Pseudomonadota</taxon>
        <taxon>Betaproteobacteria</taxon>
        <taxon>Burkholderiales</taxon>
        <taxon>Alcaligenaceae</taxon>
        <taxon>Pollutimonas</taxon>
    </lineage>
</organism>
<proteinExistence type="predicted"/>
<keyword evidence="1" id="KW-1133">Transmembrane helix</keyword>
<feature type="transmembrane region" description="Helical" evidence="1">
    <location>
        <begin position="69"/>
        <end position="102"/>
    </location>
</feature>
<accession>A0A1M6BFR1</accession>
<reference evidence="2 3" key="1">
    <citation type="submission" date="2016-11" db="EMBL/GenBank/DDBJ databases">
        <authorList>
            <person name="Jaros S."/>
            <person name="Januszkiewicz K."/>
            <person name="Wedrychowicz H."/>
        </authorList>
    </citation>
    <scope>NUCLEOTIDE SEQUENCE [LARGE SCALE GENOMIC DNA]</scope>
    <source>
        <strain evidence="2 3">CGMCC 1.10190</strain>
    </source>
</reference>
<protein>
    <submittedName>
        <fullName evidence="2">Uncharacterized membrane protein</fullName>
    </submittedName>
</protein>
<dbReference type="Proteomes" id="UP000184226">
    <property type="component" value="Unassembled WGS sequence"/>
</dbReference>
<keyword evidence="1" id="KW-0812">Transmembrane</keyword>
<dbReference type="OrthoDB" id="5405464at2"/>
<name>A0A1M6BFR1_9BURK</name>
<dbReference type="AlphaFoldDB" id="A0A1M6BFR1"/>
<keyword evidence="1" id="KW-0472">Membrane</keyword>